<dbReference type="Gene3D" id="3.10.50.40">
    <property type="match status" value="1"/>
</dbReference>
<dbReference type="EMBL" id="FMMM01000061">
    <property type="protein sequence ID" value="SCQ22537.1"/>
    <property type="molecule type" value="Genomic_DNA"/>
</dbReference>
<reference evidence="12 13" key="1">
    <citation type="submission" date="2016-09" db="EMBL/GenBank/DDBJ databases">
        <authorList>
            <person name="Capua I."/>
            <person name="De Benedictis P."/>
            <person name="Joannis T."/>
            <person name="Lombin L.H."/>
            <person name="Cattoli G."/>
        </authorList>
    </citation>
    <scope>NUCLEOTIDE SEQUENCE [LARGE SCALE GENOMIC DNA]</scope>
    <source>
        <strain evidence="12 13">UB20</strain>
    </source>
</reference>
<evidence type="ECO:0000313" key="13">
    <source>
        <dbReference type="Proteomes" id="UP000182057"/>
    </source>
</evidence>
<evidence type="ECO:0000256" key="5">
    <source>
        <dbReference type="ARBA" id="ARBA00023110"/>
    </source>
</evidence>
<accession>A0A1D3UR67</accession>
<dbReference type="GO" id="GO:0042026">
    <property type="term" value="P:protein refolding"/>
    <property type="evidence" value="ECO:0007669"/>
    <property type="project" value="UniProtKB-ARBA"/>
</dbReference>
<dbReference type="InterPro" id="IPR001179">
    <property type="entry name" value="PPIase_FKBP_dom"/>
</dbReference>
<dbReference type="Gene3D" id="2.40.10.330">
    <property type="match status" value="1"/>
</dbReference>
<name>A0A1D3UR67_TANFO</name>
<dbReference type="AlphaFoldDB" id="A0A1D3UR67"/>
<evidence type="ECO:0000256" key="10">
    <source>
        <dbReference type="RuleBase" id="RU003915"/>
    </source>
</evidence>
<evidence type="ECO:0000256" key="7">
    <source>
        <dbReference type="ARBA" id="ARBA00023235"/>
    </source>
</evidence>
<dbReference type="PROSITE" id="PS50059">
    <property type="entry name" value="FKBP_PPIASE"/>
    <property type="match status" value="1"/>
</dbReference>
<evidence type="ECO:0000256" key="6">
    <source>
        <dbReference type="ARBA" id="ARBA00023186"/>
    </source>
</evidence>
<organism evidence="12 13">
    <name type="scientific">Tannerella forsythia</name>
    <name type="common">Bacteroides forsythus</name>
    <dbReference type="NCBI Taxonomy" id="28112"/>
    <lineage>
        <taxon>Bacteria</taxon>
        <taxon>Pseudomonadati</taxon>
        <taxon>Bacteroidota</taxon>
        <taxon>Bacteroidia</taxon>
        <taxon>Bacteroidales</taxon>
        <taxon>Tannerellaceae</taxon>
        <taxon>Tannerella</taxon>
    </lineage>
</organism>
<evidence type="ECO:0000256" key="9">
    <source>
        <dbReference type="PROSITE-ProRule" id="PRU00277"/>
    </source>
</evidence>
<comment type="similarity">
    <text evidence="3 10">Belongs to the FKBP-type PPIase family.</text>
</comment>
<dbReference type="PANTHER" id="PTHR47861">
    <property type="entry name" value="FKBP-TYPE PEPTIDYL-PROLYL CIS-TRANS ISOMERASE SLYD"/>
    <property type="match status" value="1"/>
</dbReference>
<dbReference type="InterPro" id="IPR046357">
    <property type="entry name" value="PPIase_dom_sf"/>
</dbReference>
<evidence type="ECO:0000256" key="2">
    <source>
        <dbReference type="ARBA" id="ARBA00004496"/>
    </source>
</evidence>
<evidence type="ECO:0000256" key="8">
    <source>
        <dbReference type="ARBA" id="ARBA00037071"/>
    </source>
</evidence>
<dbReference type="GO" id="GO:0005737">
    <property type="term" value="C:cytoplasm"/>
    <property type="evidence" value="ECO:0007669"/>
    <property type="project" value="UniProtKB-SubCell"/>
</dbReference>
<evidence type="ECO:0000313" key="12">
    <source>
        <dbReference type="EMBL" id="SCQ22537.1"/>
    </source>
</evidence>
<evidence type="ECO:0000256" key="1">
    <source>
        <dbReference type="ARBA" id="ARBA00000971"/>
    </source>
</evidence>
<evidence type="ECO:0000259" key="11">
    <source>
        <dbReference type="PROSITE" id="PS50059"/>
    </source>
</evidence>
<dbReference type="PANTHER" id="PTHR47861:SF3">
    <property type="entry name" value="FKBP-TYPE PEPTIDYL-PROLYL CIS-TRANS ISOMERASE SLYD"/>
    <property type="match status" value="1"/>
</dbReference>
<keyword evidence="6" id="KW-0143">Chaperone</keyword>
<dbReference type="EC" id="5.2.1.8" evidence="10"/>
<dbReference type="Proteomes" id="UP000182057">
    <property type="component" value="Unassembled WGS sequence"/>
</dbReference>
<dbReference type="Pfam" id="PF00254">
    <property type="entry name" value="FKBP_C"/>
    <property type="match status" value="1"/>
</dbReference>
<keyword evidence="7 9" id="KW-0413">Isomerase</keyword>
<evidence type="ECO:0000256" key="3">
    <source>
        <dbReference type="ARBA" id="ARBA00006577"/>
    </source>
</evidence>
<sequence>MNDRISVCLFPQIFLSLPLHDKLTNKTMRISKNKFVAVTYDLNVGEDNERELMERATRENPLKFIFGTGMMLKDFEDHLSGLAGGDTFDFSLTPEQAYGERNEDHVMELPKHIFEIDGKFDSEHIKEGETVPMMSSDGNRMNGSVLEVKDDIVVMDFNHPLAGEMLHFSGEVIDVHDPTEEEITELNRLMSGGCGGCCDCGDDACGCGDDACGGHEHGNGDCCGGGCHCG</sequence>
<dbReference type="InterPro" id="IPR048261">
    <property type="entry name" value="SlpA/SlyD-like_ins_sf"/>
</dbReference>
<comment type="function">
    <text evidence="8">Also involved in hydrogenase metallocenter assembly, probably by participating in the nickel insertion step. This function in hydrogenase biosynthesis requires chaperone activity and the presence of the metal-binding domain, but not PPIase activity.</text>
</comment>
<proteinExistence type="inferred from homology"/>
<protein>
    <recommendedName>
        <fullName evidence="10">Peptidyl-prolyl cis-trans isomerase</fullName>
        <ecNumber evidence="10">5.2.1.8</ecNumber>
    </recommendedName>
</protein>
<dbReference type="SUPFAM" id="SSF54534">
    <property type="entry name" value="FKBP-like"/>
    <property type="match status" value="1"/>
</dbReference>
<comment type="catalytic activity">
    <reaction evidence="1 9 10">
        <text>[protein]-peptidylproline (omega=180) = [protein]-peptidylproline (omega=0)</text>
        <dbReference type="Rhea" id="RHEA:16237"/>
        <dbReference type="Rhea" id="RHEA-COMP:10747"/>
        <dbReference type="Rhea" id="RHEA-COMP:10748"/>
        <dbReference type="ChEBI" id="CHEBI:83833"/>
        <dbReference type="ChEBI" id="CHEBI:83834"/>
        <dbReference type="EC" id="5.2.1.8"/>
    </reaction>
</comment>
<feature type="domain" description="PPIase FKBP-type" evidence="11">
    <location>
        <begin position="33"/>
        <end position="112"/>
    </location>
</feature>
<gene>
    <name evidence="12" type="primary">slyD</name>
    <name evidence="12" type="ORF">TFUB20_01746</name>
</gene>
<comment type="subcellular location">
    <subcellularLocation>
        <location evidence="2">Cytoplasm</location>
    </subcellularLocation>
</comment>
<keyword evidence="5 9" id="KW-0697">Rotamase</keyword>
<evidence type="ECO:0000256" key="4">
    <source>
        <dbReference type="ARBA" id="ARBA00022490"/>
    </source>
</evidence>
<dbReference type="GO" id="GO:0003755">
    <property type="term" value="F:peptidyl-prolyl cis-trans isomerase activity"/>
    <property type="evidence" value="ECO:0007669"/>
    <property type="project" value="UniProtKB-UniRule"/>
</dbReference>
<keyword evidence="4" id="KW-0963">Cytoplasm</keyword>